<feature type="region of interest" description="Disordered" evidence="10">
    <location>
        <begin position="319"/>
        <end position="440"/>
    </location>
</feature>
<dbReference type="Proteomes" id="UP000316298">
    <property type="component" value="Unassembled WGS sequence"/>
</dbReference>
<dbReference type="RefSeq" id="WP_141851674.1">
    <property type="nucleotide sequence ID" value="NZ_BAAAKA010000008.1"/>
</dbReference>
<dbReference type="PANTHER" id="PTHR43289:SF6">
    <property type="entry name" value="SERINE_THREONINE-PROTEIN KINASE NEKL-3"/>
    <property type="match status" value="1"/>
</dbReference>
<organism evidence="12 13">
    <name type="scientific">Kribbella jejuensis</name>
    <dbReference type="NCBI Taxonomy" id="236068"/>
    <lineage>
        <taxon>Bacteria</taxon>
        <taxon>Bacillati</taxon>
        <taxon>Actinomycetota</taxon>
        <taxon>Actinomycetes</taxon>
        <taxon>Propionibacteriales</taxon>
        <taxon>Kribbellaceae</taxon>
        <taxon>Kribbella</taxon>
    </lineage>
</organism>
<dbReference type="PROSITE" id="PS00108">
    <property type="entry name" value="PROTEIN_KINASE_ST"/>
    <property type="match status" value="1"/>
</dbReference>
<dbReference type="GO" id="GO:0045717">
    <property type="term" value="P:negative regulation of fatty acid biosynthetic process"/>
    <property type="evidence" value="ECO:0007669"/>
    <property type="project" value="UniProtKB-ARBA"/>
</dbReference>
<dbReference type="EC" id="2.7.11.1" evidence="1"/>
<gene>
    <name evidence="12" type="ORF">FB475_0240</name>
</gene>
<dbReference type="InterPro" id="IPR000719">
    <property type="entry name" value="Prot_kinase_dom"/>
</dbReference>
<evidence type="ECO:0000256" key="5">
    <source>
        <dbReference type="ARBA" id="ARBA00022777"/>
    </source>
</evidence>
<evidence type="ECO:0000256" key="10">
    <source>
        <dbReference type="SAM" id="MobiDB-lite"/>
    </source>
</evidence>
<keyword evidence="2" id="KW-0723">Serine/threonine-protein kinase</keyword>
<dbReference type="SUPFAM" id="SSF56112">
    <property type="entry name" value="Protein kinase-like (PK-like)"/>
    <property type="match status" value="1"/>
</dbReference>
<dbReference type="CDD" id="cd14014">
    <property type="entry name" value="STKc_PknB_like"/>
    <property type="match status" value="1"/>
</dbReference>
<feature type="compositionally biased region" description="Low complexity" evidence="10">
    <location>
        <begin position="333"/>
        <end position="430"/>
    </location>
</feature>
<dbReference type="FunFam" id="1.10.510.10:FF:000021">
    <property type="entry name" value="Serine/threonine protein kinase"/>
    <property type="match status" value="1"/>
</dbReference>
<feature type="compositionally biased region" description="Pro residues" evidence="10">
    <location>
        <begin position="431"/>
        <end position="440"/>
    </location>
</feature>
<evidence type="ECO:0000256" key="7">
    <source>
        <dbReference type="ARBA" id="ARBA00047899"/>
    </source>
</evidence>
<feature type="domain" description="Protein kinase" evidence="11">
    <location>
        <begin position="7"/>
        <end position="270"/>
    </location>
</feature>
<accession>A0A542ELC1</accession>
<dbReference type="Pfam" id="PF00069">
    <property type="entry name" value="Pkinase"/>
    <property type="match status" value="1"/>
</dbReference>
<dbReference type="GO" id="GO:0004674">
    <property type="term" value="F:protein serine/threonine kinase activity"/>
    <property type="evidence" value="ECO:0007669"/>
    <property type="project" value="UniProtKB-KW"/>
</dbReference>
<dbReference type="FunFam" id="3.30.200.20:FF:000035">
    <property type="entry name" value="Serine/threonine protein kinase Stk1"/>
    <property type="match status" value="1"/>
</dbReference>
<sequence>MLIAERYRLGESLGRGGMGEVFRATDELLGREVAVKLMLRSGQDPAAAERFQREARAAARLSDAHIVAVYDFGQDDDNFYLVMELVEGRSVAREVDDDGPLPWERAVEIIEQAAAGLAVAHAENVVHRDIKPSNLMVSADGVVKVADFGIAVLPGAETHELTMTGQILGSPYYLSPERARGLKGGPESDVYALGCVLYQLITGRPPFMGDHPTAVLYQHVDAEPVPPSRLRPELAGPFEGLLLRMLAKDPAERPTAADLTNVRAAADRFAATAPVVTQPLVAPIPAPERPAPKSNRPIVITALALLAVAAAVTTGVVLHNTGNNTPPTVDIGPRPSTTGTPTTTPTTEPSSTTTTSQPTRRTTNTPSSTPTSTPSTTPTTTPTATPTTTPTTTPSSTPTTTPTRTPSSPTPSRTPTSTPPTTTSTPTGSTTPPPSNLPTP</sequence>
<dbReference type="PANTHER" id="PTHR43289">
    <property type="entry name" value="MITOGEN-ACTIVATED PROTEIN KINASE KINASE KINASE 20-RELATED"/>
    <property type="match status" value="1"/>
</dbReference>
<keyword evidence="6 9" id="KW-0067">ATP-binding</keyword>
<evidence type="ECO:0000259" key="11">
    <source>
        <dbReference type="PROSITE" id="PS50011"/>
    </source>
</evidence>
<comment type="catalytic activity">
    <reaction evidence="7">
        <text>L-threonyl-[protein] + ATP = O-phospho-L-threonyl-[protein] + ADP + H(+)</text>
        <dbReference type="Rhea" id="RHEA:46608"/>
        <dbReference type="Rhea" id="RHEA-COMP:11060"/>
        <dbReference type="Rhea" id="RHEA-COMP:11605"/>
        <dbReference type="ChEBI" id="CHEBI:15378"/>
        <dbReference type="ChEBI" id="CHEBI:30013"/>
        <dbReference type="ChEBI" id="CHEBI:30616"/>
        <dbReference type="ChEBI" id="CHEBI:61977"/>
        <dbReference type="ChEBI" id="CHEBI:456216"/>
        <dbReference type="EC" id="2.7.11.1"/>
    </reaction>
</comment>
<evidence type="ECO:0000256" key="1">
    <source>
        <dbReference type="ARBA" id="ARBA00012513"/>
    </source>
</evidence>
<dbReference type="InterPro" id="IPR011009">
    <property type="entry name" value="Kinase-like_dom_sf"/>
</dbReference>
<dbReference type="AlphaFoldDB" id="A0A542ELC1"/>
<keyword evidence="4 9" id="KW-0547">Nucleotide-binding</keyword>
<comment type="caution">
    <text evidence="12">The sequence shown here is derived from an EMBL/GenBank/DDBJ whole genome shotgun (WGS) entry which is preliminary data.</text>
</comment>
<evidence type="ECO:0000256" key="6">
    <source>
        <dbReference type="ARBA" id="ARBA00022840"/>
    </source>
</evidence>
<evidence type="ECO:0000313" key="12">
    <source>
        <dbReference type="EMBL" id="TQJ16151.1"/>
    </source>
</evidence>
<keyword evidence="5 12" id="KW-0418">Kinase</keyword>
<protein>
    <recommendedName>
        <fullName evidence="1">non-specific serine/threonine protein kinase</fullName>
        <ecNumber evidence="1">2.7.11.1</ecNumber>
    </recommendedName>
</protein>
<comment type="catalytic activity">
    <reaction evidence="8">
        <text>L-seryl-[protein] + ATP = O-phospho-L-seryl-[protein] + ADP + H(+)</text>
        <dbReference type="Rhea" id="RHEA:17989"/>
        <dbReference type="Rhea" id="RHEA-COMP:9863"/>
        <dbReference type="Rhea" id="RHEA-COMP:11604"/>
        <dbReference type="ChEBI" id="CHEBI:15378"/>
        <dbReference type="ChEBI" id="CHEBI:29999"/>
        <dbReference type="ChEBI" id="CHEBI:30616"/>
        <dbReference type="ChEBI" id="CHEBI:83421"/>
        <dbReference type="ChEBI" id="CHEBI:456216"/>
        <dbReference type="EC" id="2.7.11.1"/>
    </reaction>
</comment>
<name>A0A542ELC1_9ACTN</name>
<dbReference type="PROSITE" id="PS50011">
    <property type="entry name" value="PROTEIN_KINASE_DOM"/>
    <property type="match status" value="1"/>
</dbReference>
<keyword evidence="13" id="KW-1185">Reference proteome</keyword>
<evidence type="ECO:0000256" key="4">
    <source>
        <dbReference type="ARBA" id="ARBA00022741"/>
    </source>
</evidence>
<evidence type="ECO:0000256" key="8">
    <source>
        <dbReference type="ARBA" id="ARBA00048679"/>
    </source>
</evidence>
<dbReference type="SMART" id="SM00220">
    <property type="entry name" value="S_TKc"/>
    <property type="match status" value="1"/>
</dbReference>
<dbReference type="Gene3D" id="1.10.510.10">
    <property type="entry name" value="Transferase(Phosphotransferase) domain 1"/>
    <property type="match status" value="1"/>
</dbReference>
<dbReference type="EMBL" id="VFMM01000001">
    <property type="protein sequence ID" value="TQJ16151.1"/>
    <property type="molecule type" value="Genomic_DNA"/>
</dbReference>
<dbReference type="OrthoDB" id="9762169at2"/>
<dbReference type="PROSITE" id="PS00107">
    <property type="entry name" value="PROTEIN_KINASE_ATP"/>
    <property type="match status" value="1"/>
</dbReference>
<evidence type="ECO:0000256" key="9">
    <source>
        <dbReference type="PROSITE-ProRule" id="PRU10141"/>
    </source>
</evidence>
<evidence type="ECO:0000313" key="13">
    <source>
        <dbReference type="Proteomes" id="UP000316298"/>
    </source>
</evidence>
<dbReference type="Gene3D" id="3.30.200.20">
    <property type="entry name" value="Phosphorylase Kinase, domain 1"/>
    <property type="match status" value="1"/>
</dbReference>
<dbReference type="InterPro" id="IPR008271">
    <property type="entry name" value="Ser/Thr_kinase_AS"/>
</dbReference>
<evidence type="ECO:0000256" key="2">
    <source>
        <dbReference type="ARBA" id="ARBA00022527"/>
    </source>
</evidence>
<feature type="binding site" evidence="9">
    <location>
        <position position="36"/>
    </location>
    <ligand>
        <name>ATP</name>
        <dbReference type="ChEBI" id="CHEBI:30616"/>
    </ligand>
</feature>
<keyword evidence="3" id="KW-0808">Transferase</keyword>
<dbReference type="InterPro" id="IPR017441">
    <property type="entry name" value="Protein_kinase_ATP_BS"/>
</dbReference>
<reference evidence="12 13" key="1">
    <citation type="submission" date="2019-06" db="EMBL/GenBank/DDBJ databases">
        <title>Sequencing the genomes of 1000 actinobacteria strains.</title>
        <authorList>
            <person name="Klenk H.-P."/>
        </authorList>
    </citation>
    <scope>NUCLEOTIDE SEQUENCE [LARGE SCALE GENOMIC DNA]</scope>
    <source>
        <strain evidence="12 13">DSM 17305</strain>
    </source>
</reference>
<dbReference type="GO" id="GO:0005524">
    <property type="term" value="F:ATP binding"/>
    <property type="evidence" value="ECO:0007669"/>
    <property type="project" value="UniProtKB-UniRule"/>
</dbReference>
<proteinExistence type="predicted"/>
<evidence type="ECO:0000256" key="3">
    <source>
        <dbReference type="ARBA" id="ARBA00022679"/>
    </source>
</evidence>